<dbReference type="GO" id="GO:0016763">
    <property type="term" value="F:pentosyltransferase activity"/>
    <property type="evidence" value="ECO:0007669"/>
    <property type="project" value="TreeGrafter"/>
</dbReference>
<feature type="domain" description="Glycosyltransferase RgtA/B/C/D-like" evidence="9">
    <location>
        <begin position="613"/>
        <end position="770"/>
    </location>
</feature>
<dbReference type="InterPro" id="IPR038731">
    <property type="entry name" value="RgtA/B/C-like"/>
</dbReference>
<dbReference type="GO" id="GO:0009103">
    <property type="term" value="P:lipopolysaccharide biosynthetic process"/>
    <property type="evidence" value="ECO:0007669"/>
    <property type="project" value="UniProtKB-ARBA"/>
</dbReference>
<feature type="transmembrane region" description="Helical" evidence="8">
    <location>
        <begin position="23"/>
        <end position="45"/>
    </location>
</feature>
<evidence type="ECO:0000313" key="10">
    <source>
        <dbReference type="EMBL" id="GHO95667.1"/>
    </source>
</evidence>
<feature type="transmembrane region" description="Helical" evidence="8">
    <location>
        <begin position="500"/>
        <end position="521"/>
    </location>
</feature>
<comment type="subcellular location">
    <subcellularLocation>
        <location evidence="1">Cell membrane</location>
        <topology evidence="1">Multi-pass membrane protein</topology>
    </subcellularLocation>
</comment>
<comment type="caution">
    <text evidence="10">The sequence shown here is derived from an EMBL/GenBank/DDBJ whole genome shotgun (WGS) entry which is preliminary data.</text>
</comment>
<evidence type="ECO:0000256" key="8">
    <source>
        <dbReference type="SAM" id="Phobius"/>
    </source>
</evidence>
<accession>A0A8J3IRQ0</accession>
<gene>
    <name evidence="10" type="ORF">KSF_057150</name>
</gene>
<keyword evidence="5 8" id="KW-0812">Transmembrane</keyword>
<reference evidence="10" key="1">
    <citation type="submission" date="2020-10" db="EMBL/GenBank/DDBJ databases">
        <title>Taxonomic study of unclassified bacteria belonging to the class Ktedonobacteria.</title>
        <authorList>
            <person name="Yabe S."/>
            <person name="Wang C.M."/>
            <person name="Zheng Y."/>
            <person name="Sakai Y."/>
            <person name="Cavaletti L."/>
            <person name="Monciardini P."/>
            <person name="Donadio S."/>
        </authorList>
    </citation>
    <scope>NUCLEOTIDE SEQUENCE</scope>
    <source>
        <strain evidence="10">ID150040</strain>
    </source>
</reference>
<sequence length="1108" mass="124374">MASTMAVKTLSEKAYPVSPHNKFVSGLKIGICLFLACLGASWFSYQLFFVPQPAYFVPQWQRAQWIQASDNSNNPVSYFRYSTNLNVAPDAAFVTIAANQSFRLYINGTLIATNDRDVTNGGGTHAYIYDVISSLRRGPNVVAVYVSNFNGQIPSVRANLGMRRGNSTSYYGSDTSWQATNQVALAYPRYAIYGVRWDTRDFDATLWPSAAHAAIPAQMPQLEANPELYEQPLATSWISAGAGHDGYFVRSVSLPADTTHTWLRAIATGPASIFINGRLFTVWNGEVRVKQQLLINYSSNGHRSRALPQYTQGLMLGIYDTSPYFHAGINTIAVHVASPGNNTAQVNLQTLRAAFSLDLLVNDSQNHNIWVTSDVSGTAWRTSSQSVAGWERGSDSTLVWGAPLYIGRPGVSKTVYLPDSSSFRNAHVSHFSSLATILLINAGVVVGIWLVLALVVMRRYYYARSDALAALSIIYMPALAVEALLIVLSCEPLMPRPFPYTGQWGLVLIALVGLGFLLQWFHCYSRYENLSLHPDIAQLQRNVRAVVDCIPLWWRRHWGLLVIMLLATPLIWYHLSYEPYWQDELTSYYAAKGILAHGVPVMPSGFLYPKGELYSYLLALSIALFGEQNGMIRFPSVLTYLASLPLFYLVTRYFFERKIALLATAMLAFSPYVLIWGRGVRMYELAQFMVILVMYMFYKAAHNYRHPRLPYWAILSLLAMYLSHEETFIFLPVLVVGVLFVSKDATHRLPGVLYQKHWWIAAILGVGIISVQLLIVKFSHPAVLGTDQSQQPLLQLMTDNLPYYIKLLFFPSVTGKQVPILTVNSILAGIGCVWALHAGDTRARYCTLFLVIPLVLLVLVFTPTADRYIYPLLPAFYMLGAFALMSGLRLFWSLARVEVMRQSPSGALLAQRTYGLNGPNVDEYTYRSDRDVMVWNKVQPAQPLRWLMLFTTALACASVLILPALPSGNYDLFTSRMLGISYRHHYPDYDGAGQYIKQHWRDGDIVISVSPAISILYYVGRVDYFVSTDRALYLFERNSAITDTPTGSVPLLNQSDLDEVLARHGRVWIVTGKALNQTVVPKRARFLFPADFRRVYQGYTAIVYLRDG</sequence>
<feature type="transmembrane region" description="Helical" evidence="8">
    <location>
        <begin position="613"/>
        <end position="631"/>
    </location>
</feature>
<feature type="transmembrane region" description="Helical" evidence="8">
    <location>
        <begin position="660"/>
        <end position="679"/>
    </location>
</feature>
<evidence type="ECO:0000313" key="11">
    <source>
        <dbReference type="Proteomes" id="UP000597444"/>
    </source>
</evidence>
<keyword evidence="11" id="KW-1185">Reference proteome</keyword>
<feature type="transmembrane region" description="Helical" evidence="8">
    <location>
        <begin position="843"/>
        <end position="862"/>
    </location>
</feature>
<dbReference type="Pfam" id="PF13231">
    <property type="entry name" value="PMT_2"/>
    <property type="match status" value="1"/>
</dbReference>
<protein>
    <recommendedName>
        <fullName evidence="9">Glycosyltransferase RgtA/B/C/D-like domain-containing protein</fullName>
    </recommendedName>
</protein>
<evidence type="ECO:0000256" key="3">
    <source>
        <dbReference type="ARBA" id="ARBA00022676"/>
    </source>
</evidence>
<dbReference type="RefSeq" id="WP_220206337.1">
    <property type="nucleotide sequence ID" value="NZ_BNJK01000001.1"/>
</dbReference>
<organism evidence="10 11">
    <name type="scientific">Reticulibacter mediterranei</name>
    <dbReference type="NCBI Taxonomy" id="2778369"/>
    <lineage>
        <taxon>Bacteria</taxon>
        <taxon>Bacillati</taxon>
        <taxon>Chloroflexota</taxon>
        <taxon>Ktedonobacteria</taxon>
        <taxon>Ktedonobacterales</taxon>
        <taxon>Reticulibacteraceae</taxon>
        <taxon>Reticulibacter</taxon>
    </lineage>
</organism>
<evidence type="ECO:0000256" key="2">
    <source>
        <dbReference type="ARBA" id="ARBA00022475"/>
    </source>
</evidence>
<dbReference type="PANTHER" id="PTHR33908:SF11">
    <property type="entry name" value="MEMBRANE PROTEIN"/>
    <property type="match status" value="1"/>
</dbReference>
<dbReference type="InterPro" id="IPR050297">
    <property type="entry name" value="LipidA_mod_glycosyltrf_83"/>
</dbReference>
<evidence type="ECO:0000256" key="4">
    <source>
        <dbReference type="ARBA" id="ARBA00022679"/>
    </source>
</evidence>
<evidence type="ECO:0000256" key="1">
    <source>
        <dbReference type="ARBA" id="ARBA00004651"/>
    </source>
</evidence>
<feature type="transmembrane region" description="Helical" evidence="8">
    <location>
        <begin position="558"/>
        <end position="575"/>
    </location>
</feature>
<dbReference type="PANTHER" id="PTHR33908">
    <property type="entry name" value="MANNOSYLTRANSFERASE YKCB-RELATED"/>
    <property type="match status" value="1"/>
</dbReference>
<dbReference type="AlphaFoldDB" id="A0A8J3IRQ0"/>
<feature type="transmembrane region" description="Helical" evidence="8">
    <location>
        <begin position="431"/>
        <end position="456"/>
    </location>
</feature>
<keyword evidence="6 8" id="KW-1133">Transmembrane helix</keyword>
<dbReference type="EMBL" id="BNJK01000001">
    <property type="protein sequence ID" value="GHO95667.1"/>
    <property type="molecule type" value="Genomic_DNA"/>
</dbReference>
<evidence type="ECO:0000259" key="9">
    <source>
        <dbReference type="Pfam" id="PF13231"/>
    </source>
</evidence>
<feature type="transmembrane region" description="Helical" evidence="8">
    <location>
        <begin position="818"/>
        <end position="836"/>
    </location>
</feature>
<evidence type="ECO:0000256" key="6">
    <source>
        <dbReference type="ARBA" id="ARBA00022989"/>
    </source>
</evidence>
<feature type="transmembrane region" description="Helical" evidence="8">
    <location>
        <begin position="685"/>
        <end position="701"/>
    </location>
</feature>
<feature type="transmembrane region" description="Helical" evidence="8">
    <location>
        <begin position="758"/>
        <end position="776"/>
    </location>
</feature>
<dbReference type="GO" id="GO:0005886">
    <property type="term" value="C:plasma membrane"/>
    <property type="evidence" value="ECO:0007669"/>
    <property type="project" value="UniProtKB-SubCell"/>
</dbReference>
<keyword evidence="7 8" id="KW-0472">Membrane</keyword>
<dbReference type="Proteomes" id="UP000597444">
    <property type="component" value="Unassembled WGS sequence"/>
</dbReference>
<feature type="transmembrane region" description="Helical" evidence="8">
    <location>
        <begin position="637"/>
        <end position="655"/>
    </location>
</feature>
<evidence type="ECO:0000256" key="7">
    <source>
        <dbReference type="ARBA" id="ARBA00023136"/>
    </source>
</evidence>
<keyword evidence="2" id="KW-1003">Cell membrane</keyword>
<name>A0A8J3IRQ0_9CHLR</name>
<feature type="transmembrane region" description="Helical" evidence="8">
    <location>
        <begin position="868"/>
        <end position="892"/>
    </location>
</feature>
<proteinExistence type="predicted"/>
<evidence type="ECO:0000256" key="5">
    <source>
        <dbReference type="ARBA" id="ARBA00022692"/>
    </source>
</evidence>
<dbReference type="Gene3D" id="2.60.120.260">
    <property type="entry name" value="Galactose-binding domain-like"/>
    <property type="match status" value="2"/>
</dbReference>
<feature type="transmembrane region" description="Helical" evidence="8">
    <location>
        <begin position="946"/>
        <end position="965"/>
    </location>
</feature>
<keyword evidence="3" id="KW-0328">Glycosyltransferase</keyword>
<keyword evidence="4" id="KW-0808">Transferase</keyword>
<feature type="transmembrane region" description="Helical" evidence="8">
    <location>
        <begin position="468"/>
        <end position="488"/>
    </location>
</feature>